<protein>
    <recommendedName>
        <fullName evidence="4">DUF5667 domain-containing protein</fullName>
    </recommendedName>
</protein>
<comment type="caution">
    <text evidence="2">The sequence shown here is derived from an EMBL/GenBank/DDBJ whole genome shotgun (WGS) entry which is preliminary data.</text>
</comment>
<evidence type="ECO:0000313" key="2">
    <source>
        <dbReference type="EMBL" id="OGL67049.1"/>
    </source>
</evidence>
<accession>A0A1F7TM50</accession>
<name>A0A1F7TM50_9BACT</name>
<dbReference type="EMBL" id="MGDT01000004">
    <property type="protein sequence ID" value="OGL67049.1"/>
    <property type="molecule type" value="Genomic_DNA"/>
</dbReference>
<proteinExistence type="predicted"/>
<evidence type="ECO:0000313" key="3">
    <source>
        <dbReference type="Proteomes" id="UP000177885"/>
    </source>
</evidence>
<feature type="region of interest" description="Disordered" evidence="1">
    <location>
        <begin position="412"/>
        <end position="465"/>
    </location>
</feature>
<feature type="compositionally biased region" description="Polar residues" evidence="1">
    <location>
        <begin position="450"/>
        <end position="459"/>
    </location>
</feature>
<organism evidence="2 3">
    <name type="scientific">Candidatus Uhrbacteria bacterium RIFCSPHIGHO2_01_FULL_63_20</name>
    <dbReference type="NCBI Taxonomy" id="1802385"/>
    <lineage>
        <taxon>Bacteria</taxon>
        <taxon>Candidatus Uhriibacteriota</taxon>
    </lineage>
</organism>
<reference evidence="2 3" key="1">
    <citation type="journal article" date="2016" name="Nat. Commun.">
        <title>Thousands of microbial genomes shed light on interconnected biogeochemical processes in an aquifer system.</title>
        <authorList>
            <person name="Anantharaman K."/>
            <person name="Brown C.T."/>
            <person name="Hug L.A."/>
            <person name="Sharon I."/>
            <person name="Castelle C.J."/>
            <person name="Probst A.J."/>
            <person name="Thomas B.C."/>
            <person name="Singh A."/>
            <person name="Wilkins M.J."/>
            <person name="Karaoz U."/>
            <person name="Brodie E.L."/>
            <person name="Williams K.H."/>
            <person name="Hubbard S.S."/>
            <person name="Banfield J.F."/>
        </authorList>
    </citation>
    <scope>NUCLEOTIDE SEQUENCE [LARGE SCALE GENOMIC DNA]</scope>
</reference>
<dbReference type="Proteomes" id="UP000177885">
    <property type="component" value="Unassembled WGS sequence"/>
</dbReference>
<evidence type="ECO:0008006" key="4">
    <source>
        <dbReference type="Google" id="ProtNLM"/>
    </source>
</evidence>
<gene>
    <name evidence="2" type="ORF">A2856_01010</name>
</gene>
<dbReference type="AlphaFoldDB" id="A0A1F7TM50"/>
<evidence type="ECO:0000256" key="1">
    <source>
        <dbReference type="SAM" id="MobiDB-lite"/>
    </source>
</evidence>
<sequence>MEATARFTYGKKEDSQPSAERVFASAELIEALEDEGSAPVEAKAPVVKESREPSLTDKAIDILYDELGSAKLGKHRAPDGTDLVVFPEDRLALALAVRDRAKQLVKILKQTGAEEGSMKEQMDLKRAESAIRDAEMLAVVGEKIWGVTETTPAVQKKLEEARAAQAERERASGEELERILAEKRARPIVDQAVSAEQVPSVSGKAVPSPFESSMPQEATGVHEVVPMRHVEDKDIVGSAEDFDELGTELAGAETELLALRANPEAPGRAERLQDIQGRAERLSMRTAEAGTVEPEGSPNRQIIQDLDFRATQLLLRTREALQAGKGEQPMNVEAVREVSESQIMGEAEPSLPERTIVQPDVATRISDTEVGPVPEFTRQQEMQTVADQGGERIATEAGPDQDVFATREEFAAETESEQTLVTPTIPEAQAEASVGPAEPTRINQPRAEMTQVTEPPTQDEQTKTA</sequence>